<sequence length="672" mass="75171">MESPAGPSGELSAPLPNPSPSNSSDEPQNITDDNNGDDLLALVEAILGSDVNLDVSSKLLQTISEAREGKRDEDIAELVEELLLAQESSPSASTEAKSSGKGVTGVGTDTYGEPAFSIPSNLYDYIGTSESTSQRNPSFTKRNPEEFPFPPVSASLYLNKRELLNGLSRAHFATRIHPNHILGFNDNGQPRYFIMIPRHGHHPTESSRFYMILFLEFLTENSLKSIFVGHGLNVEFLQSLIPHTILKGSTAGYQSLSDRNGTPMSYEMERNPGSKVALIDITNLAITLKYDVVTRKTSVLLQTPMPEFVFPLLQEAFENSRLEKEEDQRDPFFILVLVLRNWFEVWKTTKNIIQSITEWLDVKVQDFVTSKGNEVLYNDINSKLHYTHRHLSQINVEIAESNSIIQMIDEQHTNFLKFTGLKSEMSIGIKEQLARLKLDLKILEFDLRLELDKIKRSSMWLSTSISLEHAEAMRIANEESRKASLALKENTAAMKVITELNQQDTLAMKENTDAMKNNGTLLRELAQATLDSNKEVKQNGDAMRQIAEESKKITEASSKESGIMTQIAVSTQRDGQSMKVLAFLTMLYLPGALVSSVFGWSIISFEVGDDGVQHLVMAKQWWLFAVSTLGLTALTVAGCFIWIWMSRKNLTIDKAKIERAAEDENTARQNTP</sequence>
<dbReference type="Proteomes" id="UP000480548">
    <property type="component" value="Unassembled WGS sequence"/>
</dbReference>
<gene>
    <name evidence="3" type="ORF">TWF703_007395</name>
</gene>
<protein>
    <submittedName>
        <fullName evidence="3">Uncharacterized protein</fullName>
    </submittedName>
</protein>
<evidence type="ECO:0000256" key="1">
    <source>
        <dbReference type="SAM" id="MobiDB-lite"/>
    </source>
</evidence>
<feature type="region of interest" description="Disordered" evidence="1">
    <location>
        <begin position="1"/>
        <end position="36"/>
    </location>
</feature>
<accession>A0A7C8JM25</accession>
<feature type="transmembrane region" description="Helical" evidence="2">
    <location>
        <begin position="580"/>
        <end position="602"/>
    </location>
</feature>
<dbReference type="EMBL" id="WIQZ01000045">
    <property type="protein sequence ID" value="KAF3132276.1"/>
    <property type="molecule type" value="Genomic_DNA"/>
</dbReference>
<organism evidence="3 4">
    <name type="scientific">Orbilia oligospora</name>
    <name type="common">Nematode-trapping fungus</name>
    <name type="synonym">Arthrobotrys oligospora</name>
    <dbReference type="NCBI Taxonomy" id="2813651"/>
    <lineage>
        <taxon>Eukaryota</taxon>
        <taxon>Fungi</taxon>
        <taxon>Dikarya</taxon>
        <taxon>Ascomycota</taxon>
        <taxon>Pezizomycotina</taxon>
        <taxon>Orbiliomycetes</taxon>
        <taxon>Orbiliales</taxon>
        <taxon>Orbiliaceae</taxon>
        <taxon>Orbilia</taxon>
    </lineage>
</organism>
<evidence type="ECO:0000313" key="3">
    <source>
        <dbReference type="EMBL" id="KAF3132276.1"/>
    </source>
</evidence>
<keyword evidence="2" id="KW-0812">Transmembrane</keyword>
<feature type="compositionally biased region" description="Low complexity" evidence="1">
    <location>
        <begin position="86"/>
        <end position="99"/>
    </location>
</feature>
<comment type="caution">
    <text evidence="3">The sequence shown here is derived from an EMBL/GenBank/DDBJ whole genome shotgun (WGS) entry which is preliminary data.</text>
</comment>
<dbReference type="Gene3D" id="1.20.58.340">
    <property type="entry name" value="Magnesium transport protein CorA, transmembrane region"/>
    <property type="match status" value="1"/>
</dbReference>
<feature type="transmembrane region" description="Helical" evidence="2">
    <location>
        <begin position="622"/>
        <end position="644"/>
    </location>
</feature>
<dbReference type="AlphaFoldDB" id="A0A7C8JM25"/>
<evidence type="ECO:0000313" key="4">
    <source>
        <dbReference type="Proteomes" id="UP000480548"/>
    </source>
</evidence>
<feature type="region of interest" description="Disordered" evidence="1">
    <location>
        <begin position="86"/>
        <end position="106"/>
    </location>
</feature>
<feature type="compositionally biased region" description="Low complexity" evidence="1">
    <location>
        <begin position="10"/>
        <end position="27"/>
    </location>
</feature>
<name>A0A7C8JM25_ORBOL</name>
<keyword evidence="2" id="KW-1133">Transmembrane helix</keyword>
<evidence type="ECO:0000256" key="2">
    <source>
        <dbReference type="SAM" id="Phobius"/>
    </source>
</evidence>
<keyword evidence="2" id="KW-0472">Membrane</keyword>
<proteinExistence type="predicted"/>
<reference evidence="3 4" key="1">
    <citation type="submission" date="2019-06" db="EMBL/GenBank/DDBJ databases">
        <authorList>
            <person name="Palmer J.M."/>
        </authorList>
    </citation>
    <scope>NUCLEOTIDE SEQUENCE [LARGE SCALE GENOMIC DNA]</scope>
    <source>
        <strain evidence="3 4">TWF703</strain>
    </source>
</reference>